<comment type="caution">
    <text evidence="1">The sequence shown here is derived from an EMBL/GenBank/DDBJ whole genome shotgun (WGS) entry which is preliminary data.</text>
</comment>
<reference evidence="1" key="1">
    <citation type="submission" date="2013-04" db="EMBL/GenBank/DDBJ databases">
        <title>The genome sequencing project of 58 acetic acid bacteria.</title>
        <authorList>
            <person name="Okamoto-Kainuma A."/>
            <person name="Ishikawa M."/>
            <person name="Umino S."/>
            <person name="Koizumi Y."/>
            <person name="Shiwa Y."/>
            <person name="Yoshikawa H."/>
            <person name="Matsutani M."/>
            <person name="Matsushita K."/>
        </authorList>
    </citation>
    <scope>NUCLEOTIDE SEQUENCE</scope>
    <source>
        <strain evidence="1">DSM 14337</strain>
    </source>
</reference>
<name>A0ABQ0PUK2_9PROT</name>
<gene>
    <name evidence="1" type="ORF">AA14337_2122</name>
</gene>
<sequence length="107" mass="10944">MILMCMHATGGDKAEQMAGAAGFFQGVDKAGHGSTSGHAAILNGGGDAWQFLHDDAARADIQVPDFGIAHLAVGQANIFPAGAQEAAGTIFPQRIKNRGVGLLDCVI</sequence>
<evidence type="ECO:0000313" key="1">
    <source>
        <dbReference type="EMBL" id="GBQ81678.1"/>
    </source>
</evidence>
<organism evidence="1 2">
    <name type="scientific">Acetobacter malorum DSM 14337</name>
    <dbReference type="NCBI Taxonomy" id="1307910"/>
    <lineage>
        <taxon>Bacteria</taxon>
        <taxon>Pseudomonadati</taxon>
        <taxon>Pseudomonadota</taxon>
        <taxon>Alphaproteobacteria</taxon>
        <taxon>Acetobacterales</taxon>
        <taxon>Acetobacteraceae</taxon>
        <taxon>Acetobacter</taxon>
    </lineage>
</organism>
<proteinExistence type="predicted"/>
<keyword evidence="2" id="KW-1185">Reference proteome</keyword>
<dbReference type="EMBL" id="BAPF01000029">
    <property type="protein sequence ID" value="GBQ81678.1"/>
    <property type="molecule type" value="Genomic_DNA"/>
</dbReference>
<accession>A0ABQ0PUK2</accession>
<evidence type="ECO:0000313" key="2">
    <source>
        <dbReference type="Proteomes" id="UP001065047"/>
    </source>
</evidence>
<dbReference type="Proteomes" id="UP001065047">
    <property type="component" value="Unassembled WGS sequence"/>
</dbReference>
<protein>
    <submittedName>
        <fullName evidence="1">Uncharacterized protein</fullName>
    </submittedName>
</protein>